<dbReference type="EMBL" id="CP009520">
    <property type="protein sequence ID" value="AKB44611.1"/>
    <property type="molecule type" value="Genomic_DNA"/>
</dbReference>
<sequence>MGFSVKPFLKRVAGKLFLKRVVLQPLRRLITPIGFGDKVIRLKRFLGFSVKPFLKRVAGKLFLKRVVITPIGFWG</sequence>
<accession>A0A0E3LHP1</accession>
<dbReference type="KEGG" id="mvc:MSVAZ_2342"/>
<evidence type="ECO:0000313" key="2">
    <source>
        <dbReference type="Proteomes" id="UP000033096"/>
    </source>
</evidence>
<dbReference type="AlphaFoldDB" id="A0A0E3LHP1"/>
<proteinExistence type="predicted"/>
<dbReference type="Proteomes" id="UP000033096">
    <property type="component" value="Chromosome"/>
</dbReference>
<keyword evidence="2" id="KW-1185">Reference proteome</keyword>
<protein>
    <submittedName>
        <fullName evidence="1">Uncharacterized protein</fullName>
    </submittedName>
</protein>
<gene>
    <name evidence="1" type="ORF">MSVAZ_2342</name>
</gene>
<name>A0A0E3LHP1_9EURY</name>
<dbReference type="HOGENOM" id="CLU_2662436_0_0_2"/>
<organism evidence="1 2">
    <name type="scientific">Methanosarcina vacuolata Z-761</name>
    <dbReference type="NCBI Taxonomy" id="1434123"/>
    <lineage>
        <taxon>Archaea</taxon>
        <taxon>Methanobacteriati</taxon>
        <taxon>Methanobacteriota</taxon>
        <taxon>Stenosarchaea group</taxon>
        <taxon>Methanomicrobia</taxon>
        <taxon>Methanosarcinales</taxon>
        <taxon>Methanosarcinaceae</taxon>
        <taxon>Methanosarcina</taxon>
    </lineage>
</organism>
<dbReference type="PATRIC" id="fig|1434123.4.peg.2860"/>
<reference evidence="1 2" key="1">
    <citation type="submission" date="2014-07" db="EMBL/GenBank/DDBJ databases">
        <title>Methanogenic archaea and the global carbon cycle.</title>
        <authorList>
            <person name="Henriksen J.R."/>
            <person name="Luke J."/>
            <person name="Reinhart S."/>
            <person name="Benedict M.N."/>
            <person name="Youngblut N.D."/>
            <person name="Metcalf M.E."/>
            <person name="Whitaker R.J."/>
            <person name="Metcalf W.W."/>
        </authorList>
    </citation>
    <scope>NUCLEOTIDE SEQUENCE [LARGE SCALE GENOMIC DNA]</scope>
    <source>
        <strain evidence="1 2">Z-761</strain>
    </source>
</reference>
<evidence type="ECO:0000313" key="1">
    <source>
        <dbReference type="EMBL" id="AKB44611.1"/>
    </source>
</evidence>